<proteinExistence type="inferred from homology"/>
<dbReference type="GO" id="GO:0005524">
    <property type="term" value="F:ATP binding"/>
    <property type="evidence" value="ECO:0007669"/>
    <property type="project" value="UniProtKB-KW"/>
</dbReference>
<dbReference type="InterPro" id="IPR003593">
    <property type="entry name" value="AAA+_ATPase"/>
</dbReference>
<dbReference type="CDD" id="cd19481">
    <property type="entry name" value="RecA-like_protease"/>
    <property type="match status" value="1"/>
</dbReference>
<dbReference type="Gene3D" id="3.40.50.300">
    <property type="entry name" value="P-loop containing nucleotide triphosphate hydrolases"/>
    <property type="match status" value="1"/>
</dbReference>
<dbReference type="RefSeq" id="WP_183322694.1">
    <property type="nucleotide sequence ID" value="NZ_JACHVQ010000005.1"/>
</dbReference>
<organism evidence="6 7">
    <name type="scientific">Flexivirga oryzae</name>
    <dbReference type="NCBI Taxonomy" id="1794944"/>
    <lineage>
        <taxon>Bacteria</taxon>
        <taxon>Bacillati</taxon>
        <taxon>Actinomycetota</taxon>
        <taxon>Actinomycetes</taxon>
        <taxon>Micrococcales</taxon>
        <taxon>Dermacoccaceae</taxon>
        <taxon>Flexivirga</taxon>
    </lineage>
</organism>
<feature type="compositionally biased region" description="Acidic residues" evidence="4">
    <location>
        <begin position="460"/>
        <end position="470"/>
    </location>
</feature>
<evidence type="ECO:0000256" key="1">
    <source>
        <dbReference type="ARBA" id="ARBA00006914"/>
    </source>
</evidence>
<reference evidence="6 7" key="1">
    <citation type="submission" date="2020-08" db="EMBL/GenBank/DDBJ databases">
        <title>Sequencing the genomes of 1000 actinobacteria strains.</title>
        <authorList>
            <person name="Klenk H.-P."/>
        </authorList>
    </citation>
    <scope>NUCLEOTIDE SEQUENCE [LARGE SCALE GENOMIC DNA]</scope>
    <source>
        <strain evidence="6 7">DSM 105369</strain>
    </source>
</reference>
<dbReference type="GO" id="GO:0016887">
    <property type="term" value="F:ATP hydrolysis activity"/>
    <property type="evidence" value="ECO:0007669"/>
    <property type="project" value="InterPro"/>
</dbReference>
<comment type="similarity">
    <text evidence="1">Belongs to the AAA ATPase family.</text>
</comment>
<accession>A0A839N8Y5</accession>
<dbReference type="SMART" id="SM00382">
    <property type="entry name" value="AAA"/>
    <property type="match status" value="1"/>
</dbReference>
<dbReference type="InterPro" id="IPR003959">
    <property type="entry name" value="ATPase_AAA_core"/>
</dbReference>
<dbReference type="EMBL" id="JACHVQ010000005">
    <property type="protein sequence ID" value="MBB2894220.1"/>
    <property type="molecule type" value="Genomic_DNA"/>
</dbReference>
<dbReference type="SUPFAM" id="SSF52540">
    <property type="entry name" value="P-loop containing nucleoside triphosphate hydrolases"/>
    <property type="match status" value="1"/>
</dbReference>
<name>A0A839N8Y5_9MICO</name>
<keyword evidence="2" id="KW-0547">Nucleotide-binding</keyword>
<protein>
    <submittedName>
        <fullName evidence="6">AAA+ superfamily predicted ATPase</fullName>
    </submittedName>
</protein>
<dbReference type="PANTHER" id="PTHR23073">
    <property type="entry name" value="26S PROTEASOME REGULATORY SUBUNIT"/>
    <property type="match status" value="1"/>
</dbReference>
<evidence type="ECO:0000259" key="5">
    <source>
        <dbReference type="SMART" id="SM00382"/>
    </source>
</evidence>
<gene>
    <name evidence="6" type="ORF">FHU39_004262</name>
</gene>
<dbReference type="Proteomes" id="UP000559182">
    <property type="component" value="Unassembled WGS sequence"/>
</dbReference>
<evidence type="ECO:0000313" key="6">
    <source>
        <dbReference type="EMBL" id="MBB2894220.1"/>
    </source>
</evidence>
<keyword evidence="3" id="KW-0067">ATP-binding</keyword>
<sequence length="500" mass="54423">MTGDQQQQAQQFARDFQAFMEWTQEVSERRNPPVIDQLHEHLGGTDHSVISREWSPVEHVNLQRALDVWRRQDGREVTVVGLSSPRHFSSFGLGELLSGDGLPPLRTGSPDVIDLASGPGQTLACWKRALLLVRDPCGTYALLVNGPQPHEEPDVRIEVAGVDTGAAQALLSDIDRLRSELNVFRGQSIVVESNRMGGLSLSFVQLPPVAREDVILPEEVLGRVDRHALGITAHAQTLRDAGQHLKRGLLLFGPPGTGKTHTVRYLIGRRPDATRLLLQGEALHSVSAVAGLARELAPSVVVLEDVDLVAEDREYGQHNPVLFALLEAMDGSAADSDLLFVLTTNRAEVLERALVQRPGRVDVAVEIARPDGPARARLLELYGADVLAGLPEDDRARVVDRTDGVTASFLKELIRRAVLAAAEEGRADRVSAHDIHTALDDLLDQSQSVTRSLLGLGDHEADDTDDEDGAPVEGPTPGVAPGASYGWFAYAPHARRRYRD</sequence>
<evidence type="ECO:0000256" key="2">
    <source>
        <dbReference type="ARBA" id="ARBA00022741"/>
    </source>
</evidence>
<dbReference type="InterPro" id="IPR027417">
    <property type="entry name" value="P-loop_NTPase"/>
</dbReference>
<feature type="domain" description="AAA+ ATPase" evidence="5">
    <location>
        <begin position="245"/>
        <end position="371"/>
    </location>
</feature>
<comment type="caution">
    <text evidence="6">The sequence shown here is derived from an EMBL/GenBank/DDBJ whole genome shotgun (WGS) entry which is preliminary data.</text>
</comment>
<keyword evidence="7" id="KW-1185">Reference proteome</keyword>
<evidence type="ECO:0000256" key="4">
    <source>
        <dbReference type="SAM" id="MobiDB-lite"/>
    </source>
</evidence>
<evidence type="ECO:0000313" key="7">
    <source>
        <dbReference type="Proteomes" id="UP000559182"/>
    </source>
</evidence>
<dbReference type="InterPro" id="IPR050221">
    <property type="entry name" value="26S_Proteasome_ATPase"/>
</dbReference>
<dbReference type="Gene3D" id="1.10.8.60">
    <property type="match status" value="1"/>
</dbReference>
<dbReference type="AlphaFoldDB" id="A0A839N8Y5"/>
<dbReference type="Pfam" id="PF00004">
    <property type="entry name" value="AAA"/>
    <property type="match status" value="1"/>
</dbReference>
<feature type="region of interest" description="Disordered" evidence="4">
    <location>
        <begin position="457"/>
        <end position="484"/>
    </location>
</feature>
<evidence type="ECO:0000256" key="3">
    <source>
        <dbReference type="ARBA" id="ARBA00022840"/>
    </source>
</evidence>